<evidence type="ECO:0000313" key="1">
    <source>
        <dbReference type="EMBL" id="MQL52977.1"/>
    </source>
</evidence>
<dbReference type="RefSeq" id="WP_152947401.1">
    <property type="nucleotide sequence ID" value="NZ_WHYR01000034.1"/>
</dbReference>
<dbReference type="OrthoDB" id="9780120at2"/>
<protein>
    <submittedName>
        <fullName evidence="1">CoA protein activase</fullName>
    </submittedName>
</protein>
<dbReference type="Proteomes" id="UP000441717">
    <property type="component" value="Unassembled WGS sequence"/>
</dbReference>
<gene>
    <name evidence="1" type="ORF">GFC01_12040</name>
</gene>
<evidence type="ECO:0000313" key="2">
    <source>
        <dbReference type="Proteomes" id="UP000441717"/>
    </source>
</evidence>
<dbReference type="Gene3D" id="3.40.50.11900">
    <property type="match status" value="1"/>
</dbReference>
<reference evidence="1 2" key="1">
    <citation type="submission" date="2019-10" db="EMBL/GenBank/DDBJ databases">
        <title>Comparative genomics of sulfur disproportionating microorganisms.</title>
        <authorList>
            <person name="Ward L.M."/>
            <person name="Bertran E."/>
            <person name="Johnston D."/>
        </authorList>
    </citation>
    <scope>NUCLEOTIDE SEQUENCE [LARGE SCALE GENOMIC DNA]</scope>
    <source>
        <strain evidence="1 2">DSM 14055</strain>
    </source>
</reference>
<dbReference type="PANTHER" id="PTHR32329">
    <property type="entry name" value="BIFUNCTIONAL PROTEIN [INCLUDES 2-HYDROXYACYL-COA DEHYDRATASE (N-TER) AND ITS ACTIVATOR DOMAIN (C_TERM)-RELATED"/>
    <property type="match status" value="1"/>
</dbReference>
<dbReference type="PANTHER" id="PTHR32329:SF2">
    <property type="entry name" value="BIFUNCTIONAL PROTEIN [INCLUDES 2-HYDROXYACYL-COA DEHYDRATASE (N-TER) AND ITS ACTIVATOR DOMAIN (C_TERM)"/>
    <property type="match status" value="1"/>
</dbReference>
<comment type="caution">
    <text evidence="1">The sequence shown here is derived from an EMBL/GenBank/DDBJ whole genome shotgun (WGS) entry which is preliminary data.</text>
</comment>
<sequence>MKVTFPHMGHLWICLSAMLEYLGVNVVVPPPSSKRTLTLGARHAPEFACLPLKLNLGNFMEARALGADTILMAGGCGPCRFGYYAQVEHAILADLGYDYRLVVMEPPQRHIGELLAKIKYITGHSSWWEVVRGIRFGYRKARAVDELEQMAHRMRPREVARGSTDRAFNRALQEIIAVRHPRELPAAVERARSVMNKVPVESRTVPRIGIVGEIFTLLEPFANLDLERRLGYLGVEVDRSIYLSEWINDHLFLGLLRGLRSHKAACRAAAPYLNHCVGGHGQETVGSTILYAREGYDGVIQLLPFTCMPEIVAHSILPRLSNSMDIPVLTITVDEQSGEAGLVTRLEAFVDLLFRKKQAGNLPAGVLSREPA</sequence>
<dbReference type="EMBL" id="WHYR01000034">
    <property type="protein sequence ID" value="MQL52977.1"/>
    <property type="molecule type" value="Genomic_DNA"/>
</dbReference>
<dbReference type="InterPro" id="IPR051805">
    <property type="entry name" value="Dehydratase_Activator_Redct"/>
</dbReference>
<accession>A0A6N7IU48</accession>
<keyword evidence="2" id="KW-1185">Reference proteome</keyword>
<proteinExistence type="predicted"/>
<organism evidence="1 2">
    <name type="scientific">Desulfofundulus thermobenzoicus</name>
    <dbReference type="NCBI Taxonomy" id="29376"/>
    <lineage>
        <taxon>Bacteria</taxon>
        <taxon>Bacillati</taxon>
        <taxon>Bacillota</taxon>
        <taxon>Clostridia</taxon>
        <taxon>Eubacteriales</taxon>
        <taxon>Peptococcaceae</taxon>
        <taxon>Desulfofundulus</taxon>
    </lineage>
</organism>
<name>A0A6N7IU48_9FIRM</name>
<dbReference type="AlphaFoldDB" id="A0A6N7IU48"/>